<gene>
    <name evidence="1" type="ORF">GHO30_12240</name>
</gene>
<reference evidence="1 2" key="1">
    <citation type="submission" date="2019-10" db="EMBL/GenBank/DDBJ databases">
        <title>Evaluation of single-gene subtyping targets for Pseudomonas.</title>
        <authorList>
            <person name="Reichler S.J."/>
            <person name="Orsi R.H."/>
            <person name="Wiedmann M."/>
            <person name="Martin N.H."/>
            <person name="Murphy S.I."/>
        </authorList>
    </citation>
    <scope>NUCLEOTIDE SEQUENCE [LARGE SCALE GENOMIC DNA]</scope>
    <source>
        <strain evidence="1 2">FSL R10-2107</strain>
    </source>
</reference>
<organism evidence="1 2">
    <name type="scientific">Pseudomonas helleri</name>
    <dbReference type="NCBI Taxonomy" id="1608996"/>
    <lineage>
        <taxon>Bacteria</taxon>
        <taxon>Pseudomonadati</taxon>
        <taxon>Pseudomonadota</taxon>
        <taxon>Gammaproteobacteria</taxon>
        <taxon>Pseudomonadales</taxon>
        <taxon>Pseudomonadaceae</taxon>
        <taxon>Pseudomonas</taxon>
    </lineage>
</organism>
<dbReference type="EMBL" id="WIVX01000050">
    <property type="protein sequence ID" value="MQU32153.1"/>
    <property type="molecule type" value="Genomic_DNA"/>
</dbReference>
<protein>
    <submittedName>
        <fullName evidence="1">Uncharacterized protein</fullName>
    </submittedName>
</protein>
<name>A0A7X1Y897_9PSED</name>
<evidence type="ECO:0000313" key="2">
    <source>
        <dbReference type="Proteomes" id="UP000470186"/>
    </source>
</evidence>
<dbReference type="Proteomes" id="UP000470186">
    <property type="component" value="Unassembled WGS sequence"/>
</dbReference>
<evidence type="ECO:0000313" key="1">
    <source>
        <dbReference type="EMBL" id="MQU32153.1"/>
    </source>
</evidence>
<dbReference type="RefSeq" id="WP_153351339.1">
    <property type="nucleotide sequence ID" value="NZ_JAZHWN010000055.1"/>
</dbReference>
<proteinExistence type="predicted"/>
<dbReference type="AlphaFoldDB" id="A0A7X1Y897"/>
<comment type="caution">
    <text evidence="1">The sequence shown here is derived from an EMBL/GenBank/DDBJ whole genome shotgun (WGS) entry which is preliminary data.</text>
</comment>
<accession>A0A7X1Y897</accession>
<keyword evidence="2" id="KW-1185">Reference proteome</keyword>
<sequence>MKREDQSNLRYLLSSRPLIVKRNGKHVCLHDAFSGEVLAGQARVELVQEPGCITRLRVEFDVDGNYVRLGGEV</sequence>